<evidence type="ECO:0000313" key="1">
    <source>
        <dbReference type="EMBL" id="PMD28106.1"/>
    </source>
</evidence>
<proteinExistence type="predicted"/>
<dbReference type="EMBL" id="KZ613464">
    <property type="protein sequence ID" value="PMD28106.1"/>
    <property type="molecule type" value="Genomic_DNA"/>
</dbReference>
<evidence type="ECO:0000313" key="2">
    <source>
        <dbReference type="Proteomes" id="UP000235672"/>
    </source>
</evidence>
<dbReference type="OrthoDB" id="2906425at2759"/>
<dbReference type="Proteomes" id="UP000235672">
    <property type="component" value="Unassembled WGS sequence"/>
</dbReference>
<dbReference type="AlphaFoldDB" id="A0A2J6QPB1"/>
<organism evidence="1 2">
    <name type="scientific">Hyaloscypha hepaticicola</name>
    <dbReference type="NCBI Taxonomy" id="2082293"/>
    <lineage>
        <taxon>Eukaryota</taxon>
        <taxon>Fungi</taxon>
        <taxon>Dikarya</taxon>
        <taxon>Ascomycota</taxon>
        <taxon>Pezizomycotina</taxon>
        <taxon>Leotiomycetes</taxon>
        <taxon>Helotiales</taxon>
        <taxon>Hyaloscyphaceae</taxon>
        <taxon>Hyaloscypha</taxon>
    </lineage>
</organism>
<keyword evidence="2" id="KW-1185">Reference proteome</keyword>
<protein>
    <submittedName>
        <fullName evidence="1">Uncharacterized protein</fullName>
    </submittedName>
</protein>
<sequence length="153" mass="17169">MKREIPLSKRNVSSLMGKPIENPWFKVHFQNETAALQRLRSQAKIPVPNLRSWGEDSEGLRFLETDLVGGVQLERPGKECRMPNFHSLNGEKIGKSCDQCADLAQKNLSQFVEEKLLPNLKSLTSSTTRLNEFVIPPRGPWALSTDQVGGLNV</sequence>
<accession>A0A2J6QPB1</accession>
<reference evidence="1 2" key="1">
    <citation type="submission" date="2016-05" db="EMBL/GenBank/DDBJ databases">
        <title>A degradative enzymes factory behind the ericoid mycorrhizal symbiosis.</title>
        <authorList>
            <consortium name="DOE Joint Genome Institute"/>
            <person name="Martino E."/>
            <person name="Morin E."/>
            <person name="Grelet G."/>
            <person name="Kuo A."/>
            <person name="Kohler A."/>
            <person name="Daghino S."/>
            <person name="Barry K."/>
            <person name="Choi C."/>
            <person name="Cichocki N."/>
            <person name="Clum A."/>
            <person name="Copeland A."/>
            <person name="Hainaut M."/>
            <person name="Haridas S."/>
            <person name="Labutti K."/>
            <person name="Lindquist E."/>
            <person name="Lipzen A."/>
            <person name="Khouja H.-R."/>
            <person name="Murat C."/>
            <person name="Ohm R."/>
            <person name="Olson A."/>
            <person name="Spatafora J."/>
            <person name="Veneault-Fourrey C."/>
            <person name="Henrissat B."/>
            <person name="Grigoriev I."/>
            <person name="Martin F."/>
            <person name="Perotto S."/>
        </authorList>
    </citation>
    <scope>NUCLEOTIDE SEQUENCE [LARGE SCALE GENOMIC DNA]</scope>
    <source>
        <strain evidence="1 2">UAMH 7357</strain>
    </source>
</reference>
<gene>
    <name evidence="1" type="ORF">NA56DRAFT_639792</name>
</gene>
<name>A0A2J6QPB1_9HELO</name>